<proteinExistence type="predicted"/>
<protein>
    <recommendedName>
        <fullName evidence="3">Transposase</fullName>
    </recommendedName>
</protein>
<organism evidence="1 2">
    <name type="scientific">Dysgonomonas termitidis</name>
    <dbReference type="NCBI Taxonomy" id="1516126"/>
    <lineage>
        <taxon>Bacteria</taxon>
        <taxon>Pseudomonadati</taxon>
        <taxon>Bacteroidota</taxon>
        <taxon>Bacteroidia</taxon>
        <taxon>Bacteroidales</taxon>
        <taxon>Dysgonomonadaceae</taxon>
        <taxon>Dysgonomonas</taxon>
    </lineage>
</organism>
<dbReference type="Proteomes" id="UP001596023">
    <property type="component" value="Unassembled WGS sequence"/>
</dbReference>
<reference evidence="2" key="1">
    <citation type="journal article" date="2019" name="Int. J. Syst. Evol. Microbiol.">
        <title>The Global Catalogue of Microorganisms (GCM) 10K type strain sequencing project: providing services to taxonomists for standard genome sequencing and annotation.</title>
        <authorList>
            <consortium name="The Broad Institute Genomics Platform"/>
            <consortium name="The Broad Institute Genome Sequencing Center for Infectious Disease"/>
            <person name="Wu L."/>
            <person name="Ma J."/>
        </authorList>
    </citation>
    <scope>NUCLEOTIDE SEQUENCE [LARGE SCALE GENOMIC DNA]</scope>
    <source>
        <strain evidence="2">CCUG 66188</strain>
    </source>
</reference>
<evidence type="ECO:0008006" key="3">
    <source>
        <dbReference type="Google" id="ProtNLM"/>
    </source>
</evidence>
<evidence type="ECO:0000313" key="2">
    <source>
        <dbReference type="Proteomes" id="UP001596023"/>
    </source>
</evidence>
<gene>
    <name evidence="1" type="ORF">ACFO6W_26350</name>
</gene>
<dbReference type="RefSeq" id="WP_380002151.1">
    <property type="nucleotide sequence ID" value="NZ_JBHSGN010000222.1"/>
</dbReference>
<dbReference type="EMBL" id="JBHSGN010000222">
    <property type="protein sequence ID" value="MFC4677205.1"/>
    <property type="molecule type" value="Genomic_DNA"/>
</dbReference>
<keyword evidence="2" id="KW-1185">Reference proteome</keyword>
<comment type="caution">
    <text evidence="1">The sequence shown here is derived from an EMBL/GenBank/DDBJ whole genome shotgun (WGS) entry which is preliminary data.</text>
</comment>
<sequence>MAKKKSEIDKLVSLPEKEYLELLEAQMTLNALKIAGVEELPLYKGIKSIIEDGRVEIHNKPIQKRYR</sequence>
<evidence type="ECO:0000313" key="1">
    <source>
        <dbReference type="EMBL" id="MFC4677205.1"/>
    </source>
</evidence>
<accession>A0ABV9L3Y1</accession>
<name>A0ABV9L3Y1_9BACT</name>